<evidence type="ECO:0000256" key="3">
    <source>
        <dbReference type="ARBA" id="ARBA00022457"/>
    </source>
</evidence>
<evidence type="ECO:0000256" key="11">
    <source>
        <dbReference type="ARBA" id="ARBA00038905"/>
    </source>
</evidence>
<keyword evidence="5" id="KW-0479">Metal-binding</keyword>
<evidence type="ECO:0000256" key="8">
    <source>
        <dbReference type="ARBA" id="ARBA00022842"/>
    </source>
</evidence>
<keyword evidence="7" id="KW-0378">Hydrolase</keyword>
<dbReference type="InterPro" id="IPR047127">
    <property type="entry name" value="MutT-like"/>
</dbReference>
<keyword evidence="9" id="KW-0234">DNA repair</keyword>
<dbReference type="InterPro" id="IPR000086">
    <property type="entry name" value="NUDIX_hydrolase_dom"/>
</dbReference>
<dbReference type="GO" id="GO:0035539">
    <property type="term" value="F:8-oxo-7,8-dihydrodeoxyguanosine triphosphate pyrophosphatase activity"/>
    <property type="evidence" value="ECO:0007669"/>
    <property type="project" value="UniProtKB-EC"/>
</dbReference>
<dbReference type="PROSITE" id="PS51462">
    <property type="entry name" value="NUDIX"/>
    <property type="match status" value="1"/>
</dbReference>
<dbReference type="GO" id="GO:0044715">
    <property type="term" value="F:8-oxo-dGDP phosphatase activity"/>
    <property type="evidence" value="ECO:0007669"/>
    <property type="project" value="TreeGrafter"/>
</dbReference>
<dbReference type="GO" id="GO:0006260">
    <property type="term" value="P:DNA replication"/>
    <property type="evidence" value="ECO:0007669"/>
    <property type="project" value="UniProtKB-KW"/>
</dbReference>
<dbReference type="AlphaFoldDB" id="K9ECS4"/>
<evidence type="ECO:0000313" key="14">
    <source>
        <dbReference type="EMBL" id="EKU93661.1"/>
    </source>
</evidence>
<dbReference type="GO" id="GO:0006281">
    <property type="term" value="P:DNA repair"/>
    <property type="evidence" value="ECO:0007669"/>
    <property type="project" value="UniProtKB-KW"/>
</dbReference>
<dbReference type="Proteomes" id="UP000009875">
    <property type="component" value="Unassembled WGS sequence"/>
</dbReference>
<dbReference type="InterPro" id="IPR015797">
    <property type="entry name" value="NUDIX_hydrolase-like_dom_sf"/>
</dbReference>
<keyword evidence="3" id="KW-0515">Mutator protein</keyword>
<evidence type="ECO:0000256" key="12">
    <source>
        <dbReference type="SAM" id="MobiDB-lite"/>
    </source>
</evidence>
<evidence type="ECO:0000256" key="6">
    <source>
        <dbReference type="ARBA" id="ARBA00022763"/>
    </source>
</evidence>
<dbReference type="PROSITE" id="PS00893">
    <property type="entry name" value="NUDIX_BOX"/>
    <property type="match status" value="1"/>
</dbReference>
<dbReference type="Gene3D" id="3.90.79.10">
    <property type="entry name" value="Nucleoside Triphosphate Pyrophosphohydrolase"/>
    <property type="match status" value="1"/>
</dbReference>
<evidence type="ECO:0000259" key="13">
    <source>
        <dbReference type="PROSITE" id="PS51462"/>
    </source>
</evidence>
<dbReference type="OrthoDB" id="9786032at2"/>
<keyword evidence="6" id="KW-0227">DNA damage</keyword>
<dbReference type="EMBL" id="AGXA01000017">
    <property type="protein sequence ID" value="EKU93661.1"/>
    <property type="molecule type" value="Genomic_DNA"/>
</dbReference>
<name>K9ECS4_9LACT</name>
<evidence type="ECO:0000256" key="1">
    <source>
        <dbReference type="ARBA" id="ARBA00001946"/>
    </source>
</evidence>
<gene>
    <name evidence="14" type="ORF">HMPREF9698_00778</name>
</gene>
<comment type="caution">
    <text evidence="14">The sequence shown here is derived from an EMBL/GenBank/DDBJ whole genome shotgun (WGS) entry which is preliminary data.</text>
</comment>
<dbReference type="GO" id="GO:0008413">
    <property type="term" value="F:8-oxo-7,8-dihydroguanosine triphosphate pyrophosphatase activity"/>
    <property type="evidence" value="ECO:0007669"/>
    <property type="project" value="TreeGrafter"/>
</dbReference>
<feature type="region of interest" description="Disordered" evidence="12">
    <location>
        <begin position="1"/>
        <end position="23"/>
    </location>
</feature>
<comment type="similarity">
    <text evidence="2">Belongs to the Nudix hydrolase family.</text>
</comment>
<sequence length="173" mass="19420">MEKMDLYDGNKRPLGETIGRQEKTGPGTYTLMVHGLLINDSGQVLSQKRVETKTNWPSLWDLSCSGAVKTGETSQEALSREFKEELGLDLDLKTTAPILTASYQQGLSDYYLLPYSIDLAGLQIAKDEIQNVQWLDLADLFAYLDQGRFVPYQKSFLQALFDIYQAGSEILPD</sequence>
<dbReference type="PANTHER" id="PTHR47707:SF1">
    <property type="entry name" value="NUDIX HYDROLASE FAMILY PROTEIN"/>
    <property type="match status" value="1"/>
</dbReference>
<keyword evidence="4" id="KW-0235">DNA replication</keyword>
<evidence type="ECO:0000256" key="7">
    <source>
        <dbReference type="ARBA" id="ARBA00022801"/>
    </source>
</evidence>
<evidence type="ECO:0000256" key="9">
    <source>
        <dbReference type="ARBA" id="ARBA00023204"/>
    </source>
</evidence>
<evidence type="ECO:0000256" key="4">
    <source>
        <dbReference type="ARBA" id="ARBA00022705"/>
    </source>
</evidence>
<dbReference type="GO" id="GO:0046872">
    <property type="term" value="F:metal ion binding"/>
    <property type="evidence" value="ECO:0007669"/>
    <property type="project" value="UniProtKB-KW"/>
</dbReference>
<comment type="catalytic activity">
    <reaction evidence="10">
        <text>8-oxo-dGTP + H2O = 8-oxo-dGMP + diphosphate + H(+)</text>
        <dbReference type="Rhea" id="RHEA:31575"/>
        <dbReference type="ChEBI" id="CHEBI:15377"/>
        <dbReference type="ChEBI" id="CHEBI:15378"/>
        <dbReference type="ChEBI" id="CHEBI:33019"/>
        <dbReference type="ChEBI" id="CHEBI:63224"/>
        <dbReference type="ChEBI" id="CHEBI:77896"/>
        <dbReference type="EC" id="3.6.1.55"/>
    </reaction>
</comment>
<protein>
    <recommendedName>
        <fullName evidence="11">8-oxo-dGTP diphosphatase</fullName>
        <ecNumber evidence="11">3.6.1.55</ecNumber>
    </recommendedName>
</protein>
<dbReference type="EC" id="3.6.1.55" evidence="11"/>
<evidence type="ECO:0000313" key="15">
    <source>
        <dbReference type="Proteomes" id="UP000009875"/>
    </source>
</evidence>
<dbReference type="HOGENOM" id="CLU_060552_1_1_9"/>
<comment type="cofactor">
    <cofactor evidence="1">
        <name>Mg(2+)</name>
        <dbReference type="ChEBI" id="CHEBI:18420"/>
    </cofactor>
</comment>
<proteinExistence type="inferred from homology"/>
<dbReference type="STRING" id="883081.HMPREF9698_00778"/>
<dbReference type="eggNOG" id="COG0494">
    <property type="taxonomic scope" value="Bacteria"/>
</dbReference>
<evidence type="ECO:0000256" key="10">
    <source>
        <dbReference type="ARBA" id="ARBA00035861"/>
    </source>
</evidence>
<dbReference type="PANTHER" id="PTHR47707">
    <property type="entry name" value="8-OXO-DGTP DIPHOSPHATASE"/>
    <property type="match status" value="1"/>
</dbReference>
<evidence type="ECO:0000256" key="2">
    <source>
        <dbReference type="ARBA" id="ARBA00005582"/>
    </source>
</evidence>
<dbReference type="SUPFAM" id="SSF55811">
    <property type="entry name" value="Nudix"/>
    <property type="match status" value="1"/>
</dbReference>
<reference evidence="14 15" key="1">
    <citation type="submission" date="2012-09" db="EMBL/GenBank/DDBJ databases">
        <title>The Genome Sequence of Alloiococcus otitis ATCC 51267.</title>
        <authorList>
            <consortium name="The Broad Institute Genome Sequencing Platform"/>
            <person name="Earl A."/>
            <person name="Ward D."/>
            <person name="Feldgarden M."/>
            <person name="Gevers D."/>
            <person name="Huys G."/>
            <person name="Walker B."/>
            <person name="Young S.K."/>
            <person name="Zeng Q."/>
            <person name="Gargeya S."/>
            <person name="Fitzgerald M."/>
            <person name="Haas B."/>
            <person name="Abouelleil A."/>
            <person name="Alvarado L."/>
            <person name="Arachchi H.M."/>
            <person name="Berlin A.M."/>
            <person name="Chapman S.B."/>
            <person name="Goldberg J."/>
            <person name="Griggs A."/>
            <person name="Gujja S."/>
            <person name="Hansen M."/>
            <person name="Howarth C."/>
            <person name="Imamovic A."/>
            <person name="Larimer J."/>
            <person name="McCowen C."/>
            <person name="Montmayeur A."/>
            <person name="Murphy C."/>
            <person name="Neiman D."/>
            <person name="Pearson M."/>
            <person name="Priest M."/>
            <person name="Roberts A."/>
            <person name="Saif S."/>
            <person name="Shea T."/>
            <person name="Sisk P."/>
            <person name="Sykes S."/>
            <person name="Wortman J."/>
            <person name="Nusbaum C."/>
            <person name="Birren B."/>
        </authorList>
    </citation>
    <scope>NUCLEOTIDE SEQUENCE [LARGE SCALE GENOMIC DNA]</scope>
    <source>
        <strain evidence="14 15">ATCC 51267</strain>
    </source>
</reference>
<evidence type="ECO:0000256" key="5">
    <source>
        <dbReference type="ARBA" id="ARBA00022723"/>
    </source>
</evidence>
<organism evidence="14 15">
    <name type="scientific">Alloiococcus otitis ATCC 51267</name>
    <dbReference type="NCBI Taxonomy" id="883081"/>
    <lineage>
        <taxon>Bacteria</taxon>
        <taxon>Bacillati</taxon>
        <taxon>Bacillota</taxon>
        <taxon>Bacilli</taxon>
        <taxon>Lactobacillales</taxon>
        <taxon>Carnobacteriaceae</taxon>
        <taxon>Alloiococcus</taxon>
    </lineage>
</organism>
<dbReference type="InterPro" id="IPR020084">
    <property type="entry name" value="NUDIX_hydrolase_CS"/>
</dbReference>
<feature type="domain" description="Nudix hydrolase" evidence="13">
    <location>
        <begin position="28"/>
        <end position="157"/>
    </location>
</feature>
<dbReference type="Pfam" id="PF00293">
    <property type="entry name" value="NUDIX"/>
    <property type="match status" value="1"/>
</dbReference>
<accession>K9ECS4</accession>
<keyword evidence="15" id="KW-1185">Reference proteome</keyword>
<keyword evidence="8" id="KW-0460">Magnesium</keyword>
<dbReference type="CDD" id="cd04693">
    <property type="entry name" value="NUDIX_Hydrolase"/>
    <property type="match status" value="1"/>
</dbReference>
<dbReference type="GO" id="GO:0044716">
    <property type="term" value="F:8-oxo-GDP phosphatase activity"/>
    <property type="evidence" value="ECO:0007669"/>
    <property type="project" value="TreeGrafter"/>
</dbReference>